<reference evidence="1" key="1">
    <citation type="journal article" date="2014" name="Front. Microbiol.">
        <title>High frequency of phylogenetically diverse reductive dehalogenase-homologous genes in deep subseafloor sedimentary metagenomes.</title>
        <authorList>
            <person name="Kawai M."/>
            <person name="Futagami T."/>
            <person name="Toyoda A."/>
            <person name="Takaki Y."/>
            <person name="Nishi S."/>
            <person name="Hori S."/>
            <person name="Arai W."/>
            <person name="Tsubouchi T."/>
            <person name="Morono Y."/>
            <person name="Uchiyama I."/>
            <person name="Ito T."/>
            <person name="Fujiyama A."/>
            <person name="Inagaki F."/>
            <person name="Takami H."/>
        </authorList>
    </citation>
    <scope>NUCLEOTIDE SEQUENCE</scope>
    <source>
        <strain evidence="1">Expedition CK06-06</strain>
    </source>
</reference>
<feature type="non-terminal residue" evidence="1">
    <location>
        <position position="285"/>
    </location>
</feature>
<protein>
    <submittedName>
        <fullName evidence="1">Uncharacterized protein</fullName>
    </submittedName>
</protein>
<sequence>MQGRNDGTIRQSFQIGDGASGDVTLAFNGDAGNDGSIVYDVSDDEFDFDRQINMNTKKIINLLDPVDDQDSATKKFHNDNKTVAGDLLHNSLGGIDDGDINHLTDAQVAALHAIVTAVYNLRCLDDRDFKPNTADTYGFVKAYFTSLGGMTGVADSDYQDLIILNTYTDGTGGDINALTFDKSEMLIKHWLADQTAGTWGTPKTLQYLEDKYTNAEAVQAVEDAGLVMENPIDMKENLLTLGNSGVADPIELLKFEIERAWSFRKRSTGASTYLALEADVNGKVF</sequence>
<comment type="caution">
    <text evidence="1">The sequence shown here is derived from an EMBL/GenBank/DDBJ whole genome shotgun (WGS) entry which is preliminary data.</text>
</comment>
<name>X1C542_9ZZZZ</name>
<proteinExistence type="predicted"/>
<dbReference type="EMBL" id="BART01022928">
    <property type="protein sequence ID" value="GAH02467.1"/>
    <property type="molecule type" value="Genomic_DNA"/>
</dbReference>
<organism evidence="1">
    <name type="scientific">marine sediment metagenome</name>
    <dbReference type="NCBI Taxonomy" id="412755"/>
    <lineage>
        <taxon>unclassified sequences</taxon>
        <taxon>metagenomes</taxon>
        <taxon>ecological metagenomes</taxon>
    </lineage>
</organism>
<gene>
    <name evidence="1" type="ORF">S01H4_41866</name>
</gene>
<evidence type="ECO:0000313" key="1">
    <source>
        <dbReference type="EMBL" id="GAH02467.1"/>
    </source>
</evidence>
<dbReference type="AlphaFoldDB" id="X1C542"/>
<accession>X1C542</accession>